<reference evidence="2" key="1">
    <citation type="journal article" date="2014" name="Front. Microbiol.">
        <title>High frequency of phylogenetically diverse reductive dehalogenase-homologous genes in deep subseafloor sedimentary metagenomes.</title>
        <authorList>
            <person name="Kawai M."/>
            <person name="Futagami T."/>
            <person name="Toyoda A."/>
            <person name="Takaki Y."/>
            <person name="Nishi S."/>
            <person name="Hori S."/>
            <person name="Arai W."/>
            <person name="Tsubouchi T."/>
            <person name="Morono Y."/>
            <person name="Uchiyama I."/>
            <person name="Ito T."/>
            <person name="Fujiyama A."/>
            <person name="Inagaki F."/>
            <person name="Takami H."/>
        </authorList>
    </citation>
    <scope>NUCLEOTIDE SEQUENCE</scope>
    <source>
        <strain evidence="2">Expedition CK06-06</strain>
    </source>
</reference>
<evidence type="ECO:0000256" key="1">
    <source>
        <dbReference type="SAM" id="MobiDB-lite"/>
    </source>
</evidence>
<dbReference type="AlphaFoldDB" id="X0WZM3"/>
<gene>
    <name evidence="2" type="ORF">S01H1_56406</name>
</gene>
<feature type="region of interest" description="Disordered" evidence="1">
    <location>
        <begin position="1"/>
        <end position="74"/>
    </location>
</feature>
<organism evidence="2">
    <name type="scientific">marine sediment metagenome</name>
    <dbReference type="NCBI Taxonomy" id="412755"/>
    <lineage>
        <taxon>unclassified sequences</taxon>
        <taxon>metagenomes</taxon>
        <taxon>ecological metagenomes</taxon>
    </lineage>
</organism>
<name>X0WZM3_9ZZZZ</name>
<feature type="compositionally biased region" description="Basic and acidic residues" evidence="1">
    <location>
        <begin position="35"/>
        <end position="51"/>
    </location>
</feature>
<feature type="non-terminal residue" evidence="2">
    <location>
        <position position="74"/>
    </location>
</feature>
<sequence>MARSKKGPALLEIIHREQQRGEGSPLDVPAWWARSGEREMPTPQRVDKIPDEQPPTETTRPPQPTPHHAETPPE</sequence>
<comment type="caution">
    <text evidence="2">The sequence shown here is derived from an EMBL/GenBank/DDBJ whole genome shotgun (WGS) entry which is preliminary data.</text>
</comment>
<protein>
    <submittedName>
        <fullName evidence="2">Uncharacterized protein</fullName>
    </submittedName>
</protein>
<proteinExistence type="predicted"/>
<accession>X0WZM3</accession>
<evidence type="ECO:0000313" key="2">
    <source>
        <dbReference type="EMBL" id="GAG18201.1"/>
    </source>
</evidence>
<dbReference type="EMBL" id="BARS01036725">
    <property type="protein sequence ID" value="GAG18201.1"/>
    <property type="molecule type" value="Genomic_DNA"/>
</dbReference>